<evidence type="ECO:0000313" key="1">
    <source>
        <dbReference type="EMBL" id="KAJ8006644.1"/>
    </source>
</evidence>
<keyword evidence="2" id="KW-1185">Reference proteome</keyword>
<organism evidence="1 2">
    <name type="scientific">Dallia pectoralis</name>
    <name type="common">Alaska blackfish</name>
    <dbReference type="NCBI Taxonomy" id="75939"/>
    <lineage>
        <taxon>Eukaryota</taxon>
        <taxon>Metazoa</taxon>
        <taxon>Chordata</taxon>
        <taxon>Craniata</taxon>
        <taxon>Vertebrata</taxon>
        <taxon>Euteleostomi</taxon>
        <taxon>Actinopterygii</taxon>
        <taxon>Neopterygii</taxon>
        <taxon>Teleostei</taxon>
        <taxon>Protacanthopterygii</taxon>
        <taxon>Esociformes</taxon>
        <taxon>Umbridae</taxon>
        <taxon>Dallia</taxon>
    </lineage>
</organism>
<gene>
    <name evidence="1" type="ORF">DPEC_G00109370</name>
</gene>
<sequence length="102" mass="11325">MTLTESRDPCVSRTAPTLVTGRKWNSCNFSPGEDRPQAQRHHWQCAAGEDLAWETVDHRGKGQLQTSADGWSSRDSSARAGNKVRKGYLTSQARTMDEMGES</sequence>
<comment type="caution">
    <text evidence="1">The sequence shown here is derived from an EMBL/GenBank/DDBJ whole genome shotgun (WGS) entry which is preliminary data.</text>
</comment>
<proteinExistence type="predicted"/>
<evidence type="ECO:0000313" key="2">
    <source>
        <dbReference type="Proteomes" id="UP001157502"/>
    </source>
</evidence>
<dbReference type="EMBL" id="CM055736">
    <property type="protein sequence ID" value="KAJ8006644.1"/>
    <property type="molecule type" value="Genomic_DNA"/>
</dbReference>
<accession>A0ACC2GSC2</accession>
<name>A0ACC2GSC2_DALPE</name>
<dbReference type="Proteomes" id="UP001157502">
    <property type="component" value="Chromosome 9"/>
</dbReference>
<reference evidence="1" key="1">
    <citation type="submission" date="2021-05" db="EMBL/GenBank/DDBJ databases">
        <authorList>
            <person name="Pan Q."/>
            <person name="Jouanno E."/>
            <person name="Zahm M."/>
            <person name="Klopp C."/>
            <person name="Cabau C."/>
            <person name="Louis A."/>
            <person name="Berthelot C."/>
            <person name="Parey E."/>
            <person name="Roest Crollius H."/>
            <person name="Montfort J."/>
            <person name="Robinson-Rechavi M."/>
            <person name="Bouchez O."/>
            <person name="Lampietro C."/>
            <person name="Lopez Roques C."/>
            <person name="Donnadieu C."/>
            <person name="Postlethwait J."/>
            <person name="Bobe J."/>
            <person name="Dillon D."/>
            <person name="Chandos A."/>
            <person name="von Hippel F."/>
            <person name="Guiguen Y."/>
        </authorList>
    </citation>
    <scope>NUCLEOTIDE SEQUENCE</scope>
    <source>
        <strain evidence="1">YG-Jan2019</strain>
    </source>
</reference>
<protein>
    <submittedName>
        <fullName evidence="1">Uncharacterized protein</fullName>
    </submittedName>
</protein>